<name>A0A0G0QM69_9BACT</name>
<evidence type="ECO:0000313" key="2">
    <source>
        <dbReference type="EMBL" id="KKR41213.1"/>
    </source>
</evidence>
<gene>
    <name evidence="2" type="ORF">UT75_C0001G0117</name>
</gene>
<comment type="caution">
    <text evidence="2">The sequence shown here is derived from an EMBL/GenBank/DDBJ whole genome shotgun (WGS) entry which is preliminary data.</text>
</comment>
<feature type="compositionally biased region" description="Basic and acidic residues" evidence="1">
    <location>
        <begin position="126"/>
        <end position="142"/>
    </location>
</feature>
<reference evidence="2 3" key="1">
    <citation type="journal article" date="2015" name="Nature">
        <title>rRNA introns, odd ribosomes, and small enigmatic genomes across a large radiation of phyla.</title>
        <authorList>
            <person name="Brown C.T."/>
            <person name="Hug L.A."/>
            <person name="Thomas B.C."/>
            <person name="Sharon I."/>
            <person name="Castelle C.J."/>
            <person name="Singh A."/>
            <person name="Wilkins M.J."/>
            <person name="Williams K.H."/>
            <person name="Banfield J.F."/>
        </authorList>
    </citation>
    <scope>NUCLEOTIDE SEQUENCE [LARGE SCALE GENOMIC DNA]</scope>
</reference>
<proteinExistence type="predicted"/>
<evidence type="ECO:0000256" key="1">
    <source>
        <dbReference type="SAM" id="MobiDB-lite"/>
    </source>
</evidence>
<evidence type="ECO:0000313" key="3">
    <source>
        <dbReference type="Proteomes" id="UP000034072"/>
    </source>
</evidence>
<protein>
    <submittedName>
        <fullName evidence="2">Uncharacterized protein</fullName>
    </submittedName>
</protein>
<sequence length="148" mass="16698">MAKKKISLQAKIARRREQAEDKDISGKASAVARYLGSHNSLDDHNGIWGNRYFFENSDLKITHESGEISGGDGAVGFFSQTIYYKRKLVFDEGGAEVVTYIPGKWEEALDALESKALQVQKMLAAKNKESSRKKQETEEVKERKKWGL</sequence>
<dbReference type="AlphaFoldDB" id="A0A0G0QM69"/>
<feature type="region of interest" description="Disordered" evidence="1">
    <location>
        <begin position="125"/>
        <end position="148"/>
    </location>
</feature>
<accession>A0A0G0QM69</accession>
<dbReference type="Proteomes" id="UP000034072">
    <property type="component" value="Unassembled WGS sequence"/>
</dbReference>
<dbReference type="EMBL" id="LBXZ01000001">
    <property type="protein sequence ID" value="KKR41213.1"/>
    <property type="molecule type" value="Genomic_DNA"/>
</dbReference>
<organism evidence="2 3">
    <name type="scientific">Candidatus Yanofskybacteria bacterium GW2011_GWE2_40_11</name>
    <dbReference type="NCBI Taxonomy" id="1619033"/>
    <lineage>
        <taxon>Bacteria</taxon>
        <taxon>Candidatus Yanofskyibacteriota</taxon>
    </lineage>
</organism>